<evidence type="ECO:0000256" key="2">
    <source>
        <dbReference type="ARBA" id="ARBA00007165"/>
    </source>
</evidence>
<evidence type="ECO:0000256" key="5">
    <source>
        <dbReference type="ARBA" id="ARBA00023136"/>
    </source>
</evidence>
<keyword evidence="5 6" id="KW-0472">Membrane</keyword>
<dbReference type="PANTHER" id="PTHR23427:SF2">
    <property type="entry name" value="SURFEIT LOCUS PROTEIN 1"/>
    <property type="match status" value="1"/>
</dbReference>
<dbReference type="InterPro" id="IPR002994">
    <property type="entry name" value="Surf1/Shy1"/>
</dbReference>
<proteinExistence type="inferred from homology"/>
<dbReference type="EMBL" id="JAHCQH010000021">
    <property type="protein sequence ID" value="MBS9478744.1"/>
    <property type="molecule type" value="Genomic_DNA"/>
</dbReference>
<keyword evidence="4 6" id="KW-1133">Transmembrane helix</keyword>
<dbReference type="RefSeq" id="WP_213756718.1">
    <property type="nucleotide sequence ID" value="NZ_JAHCQH010000021.1"/>
</dbReference>
<feature type="transmembrane region" description="Helical" evidence="6">
    <location>
        <begin position="228"/>
        <end position="248"/>
    </location>
</feature>
<comment type="similarity">
    <text evidence="2 6">Belongs to the SURF1 family.</text>
</comment>
<accession>A0ABS5RAQ2</accession>
<protein>
    <recommendedName>
        <fullName evidence="6">SURF1-like protein</fullName>
    </recommendedName>
</protein>
<dbReference type="PROSITE" id="PS50895">
    <property type="entry name" value="SURF1"/>
    <property type="match status" value="1"/>
</dbReference>
<evidence type="ECO:0000256" key="1">
    <source>
        <dbReference type="ARBA" id="ARBA00004370"/>
    </source>
</evidence>
<keyword evidence="8" id="KW-1185">Reference proteome</keyword>
<dbReference type="Proteomes" id="UP001166585">
    <property type="component" value="Unassembled WGS sequence"/>
</dbReference>
<gene>
    <name evidence="7" type="ORF">KIP89_16665</name>
</gene>
<evidence type="ECO:0000313" key="8">
    <source>
        <dbReference type="Proteomes" id="UP001166585"/>
    </source>
</evidence>
<comment type="caution">
    <text evidence="7">The sequence shown here is derived from an EMBL/GenBank/DDBJ whole genome shotgun (WGS) entry which is preliminary data.</text>
</comment>
<dbReference type="CDD" id="cd06662">
    <property type="entry name" value="SURF1"/>
    <property type="match status" value="1"/>
</dbReference>
<dbReference type="PANTHER" id="PTHR23427">
    <property type="entry name" value="SURFEIT LOCUS PROTEIN"/>
    <property type="match status" value="1"/>
</dbReference>
<evidence type="ECO:0000256" key="3">
    <source>
        <dbReference type="ARBA" id="ARBA00022692"/>
    </source>
</evidence>
<dbReference type="Pfam" id="PF02104">
    <property type="entry name" value="SURF1"/>
    <property type="match status" value="1"/>
</dbReference>
<evidence type="ECO:0000313" key="7">
    <source>
        <dbReference type="EMBL" id="MBS9478744.1"/>
    </source>
</evidence>
<keyword evidence="6" id="KW-1003">Cell membrane</keyword>
<feature type="transmembrane region" description="Helical" evidence="6">
    <location>
        <begin position="17"/>
        <end position="37"/>
    </location>
</feature>
<keyword evidence="3 6" id="KW-0812">Transmembrane</keyword>
<comment type="subcellular location">
    <subcellularLocation>
        <location evidence="6">Cell membrane</location>
        <topology evidence="6">Multi-pass membrane protein</topology>
    </subcellularLocation>
    <subcellularLocation>
        <location evidence="1">Membrane</location>
    </subcellularLocation>
</comment>
<evidence type="ECO:0000256" key="4">
    <source>
        <dbReference type="ARBA" id="ARBA00022989"/>
    </source>
</evidence>
<organism evidence="7 8">
    <name type="scientific">Ancylobacter radicis</name>
    <dbReference type="NCBI Taxonomy" id="2836179"/>
    <lineage>
        <taxon>Bacteria</taxon>
        <taxon>Pseudomonadati</taxon>
        <taxon>Pseudomonadota</taxon>
        <taxon>Alphaproteobacteria</taxon>
        <taxon>Hyphomicrobiales</taxon>
        <taxon>Xanthobacteraceae</taxon>
        <taxon>Ancylobacter</taxon>
    </lineage>
</organism>
<evidence type="ECO:0000256" key="6">
    <source>
        <dbReference type="RuleBase" id="RU363076"/>
    </source>
</evidence>
<name>A0ABS5RAQ2_9HYPH</name>
<dbReference type="InterPro" id="IPR045214">
    <property type="entry name" value="Surf1/Surf4"/>
</dbReference>
<reference evidence="7" key="1">
    <citation type="submission" date="2021-05" db="EMBL/GenBank/DDBJ databases">
        <authorList>
            <person name="Sun Q."/>
            <person name="Inoue M."/>
        </authorList>
    </citation>
    <scope>NUCLEOTIDE SEQUENCE</scope>
    <source>
        <strain evidence="7">VKM B-3255</strain>
    </source>
</reference>
<sequence>MSEAVPAGSGRSPLRRLLPVSLAVLAAFLVLVGLGTWQMERLVWKQDLIAKVEARIHQPPQAVPAEADWDAVNFEQDEYRPVSAQGRLRHDLEVQVYALIDKTPNGGGGPGYWVITPLELPDGATILVNRGFVPLDRRAPSSRAEGQVPGLVTITGLLRTPEEAGLFTPGNDAAKDSWFVRDPVAIASAKGLLRVSPFFIDADASANPGGWPKGGLTRITFPNRHLEYALTWYGLAATLLGVFAAYAWPRLRRR</sequence>